<dbReference type="RefSeq" id="XP_002296416.1">
    <property type="nucleotide sequence ID" value="XM_002296380.1"/>
</dbReference>
<dbReference type="InterPro" id="IPR005522">
    <property type="entry name" value="IPK"/>
</dbReference>
<evidence type="ECO:0000256" key="6">
    <source>
        <dbReference type="ARBA" id="ARBA00036164"/>
    </source>
</evidence>
<dbReference type="GO" id="GO:0047326">
    <property type="term" value="F:inositol-1,3,4,6-tetrakisphosphate 5-kinase activity"/>
    <property type="evidence" value="ECO:0007669"/>
    <property type="project" value="RHEA"/>
</dbReference>
<dbReference type="GO" id="GO:0008440">
    <property type="term" value="F:inositol-1,4,5-trisphosphate 3-kinase activity"/>
    <property type="evidence" value="ECO:0000318"/>
    <property type="project" value="GO_Central"/>
</dbReference>
<keyword evidence="3" id="KW-0547">Nucleotide-binding</keyword>
<evidence type="ECO:0000313" key="11">
    <source>
        <dbReference type="Proteomes" id="UP000001449"/>
    </source>
</evidence>
<dbReference type="Gene3D" id="3.30.470.160">
    <property type="entry name" value="Inositol polyphosphate kinase"/>
    <property type="match status" value="1"/>
</dbReference>
<dbReference type="GO" id="GO:0005737">
    <property type="term" value="C:cytoplasm"/>
    <property type="evidence" value="ECO:0000318"/>
    <property type="project" value="GO_Central"/>
</dbReference>
<keyword evidence="11" id="KW-1185">Reference proteome</keyword>
<keyword evidence="9" id="KW-1133">Transmembrane helix</keyword>
<dbReference type="GO" id="GO:0005634">
    <property type="term" value="C:nucleus"/>
    <property type="evidence" value="ECO:0000318"/>
    <property type="project" value="GO_Central"/>
</dbReference>
<feature type="transmembrane region" description="Helical" evidence="9">
    <location>
        <begin position="26"/>
        <end position="50"/>
    </location>
</feature>
<dbReference type="HOGENOM" id="CLU_712709_0_0_1"/>
<evidence type="ECO:0000256" key="3">
    <source>
        <dbReference type="ARBA" id="ARBA00022741"/>
    </source>
</evidence>
<dbReference type="PANTHER" id="PTHR12400:SF51">
    <property type="entry name" value="INOSITOL POLYPHOSPHATE MULTIKINASE"/>
    <property type="match status" value="1"/>
</dbReference>
<organism evidence="10 11">
    <name type="scientific">Thalassiosira pseudonana</name>
    <name type="common">Marine diatom</name>
    <name type="synonym">Cyclotella nana</name>
    <dbReference type="NCBI Taxonomy" id="35128"/>
    <lineage>
        <taxon>Eukaryota</taxon>
        <taxon>Sar</taxon>
        <taxon>Stramenopiles</taxon>
        <taxon>Ochrophyta</taxon>
        <taxon>Bacillariophyta</taxon>
        <taxon>Coscinodiscophyceae</taxon>
        <taxon>Thalassiosirophycidae</taxon>
        <taxon>Thalassiosirales</taxon>
        <taxon>Thalassiosiraceae</taxon>
        <taxon>Thalassiosira</taxon>
    </lineage>
</organism>
<keyword evidence="9" id="KW-0812">Transmembrane</keyword>
<dbReference type="KEGG" id="tps:THAPSDRAFT_8726"/>
<dbReference type="PaxDb" id="35128-Thaps8726"/>
<dbReference type="Proteomes" id="UP000001449">
    <property type="component" value="Chromosome 11"/>
</dbReference>
<keyword evidence="4 8" id="KW-0418">Kinase</keyword>
<dbReference type="GeneID" id="7448302"/>
<dbReference type="STRING" id="35128.B8LBV3"/>
<evidence type="ECO:0000256" key="7">
    <source>
        <dbReference type="ARBA" id="ARBA00036525"/>
    </source>
</evidence>
<evidence type="ECO:0000256" key="9">
    <source>
        <dbReference type="SAM" id="Phobius"/>
    </source>
</evidence>
<dbReference type="GO" id="GO:0051765">
    <property type="term" value="F:inositol tetrakisphosphate kinase activity"/>
    <property type="evidence" value="ECO:0000318"/>
    <property type="project" value="GO_Central"/>
</dbReference>
<dbReference type="AlphaFoldDB" id="B8LBV3"/>
<evidence type="ECO:0000256" key="2">
    <source>
        <dbReference type="ARBA" id="ARBA00022679"/>
    </source>
</evidence>
<evidence type="ECO:0000256" key="8">
    <source>
        <dbReference type="RuleBase" id="RU363090"/>
    </source>
</evidence>
<keyword evidence="5" id="KW-0067">ATP-binding</keyword>
<dbReference type="GO" id="GO:0005524">
    <property type="term" value="F:ATP binding"/>
    <property type="evidence" value="ECO:0007669"/>
    <property type="project" value="UniProtKB-KW"/>
</dbReference>
<evidence type="ECO:0000256" key="1">
    <source>
        <dbReference type="ARBA" id="ARBA00007374"/>
    </source>
</evidence>
<reference evidence="10 11" key="2">
    <citation type="journal article" date="2008" name="Nature">
        <title>The Phaeodactylum genome reveals the evolutionary history of diatom genomes.</title>
        <authorList>
            <person name="Bowler C."/>
            <person name="Allen A.E."/>
            <person name="Badger J.H."/>
            <person name="Grimwood J."/>
            <person name="Jabbari K."/>
            <person name="Kuo A."/>
            <person name="Maheswari U."/>
            <person name="Martens C."/>
            <person name="Maumus F."/>
            <person name="Otillar R.P."/>
            <person name="Rayko E."/>
            <person name="Salamov A."/>
            <person name="Vandepoele K."/>
            <person name="Beszteri B."/>
            <person name="Gruber A."/>
            <person name="Heijde M."/>
            <person name="Katinka M."/>
            <person name="Mock T."/>
            <person name="Valentin K."/>
            <person name="Verret F."/>
            <person name="Berges J.A."/>
            <person name="Brownlee C."/>
            <person name="Cadoret J.P."/>
            <person name="Chiovitti A."/>
            <person name="Choi C.J."/>
            <person name="Coesel S."/>
            <person name="De Martino A."/>
            <person name="Detter J.C."/>
            <person name="Durkin C."/>
            <person name="Falciatore A."/>
            <person name="Fournet J."/>
            <person name="Haruta M."/>
            <person name="Huysman M.J."/>
            <person name="Jenkins B.D."/>
            <person name="Jiroutova K."/>
            <person name="Jorgensen R.E."/>
            <person name="Joubert Y."/>
            <person name="Kaplan A."/>
            <person name="Kroger N."/>
            <person name="Kroth P.G."/>
            <person name="La Roche J."/>
            <person name="Lindquist E."/>
            <person name="Lommer M."/>
            <person name="Martin-Jezequel V."/>
            <person name="Lopez P.J."/>
            <person name="Lucas S."/>
            <person name="Mangogna M."/>
            <person name="McGinnis K."/>
            <person name="Medlin L.K."/>
            <person name="Montsant A."/>
            <person name="Oudot-Le Secq M.P."/>
            <person name="Napoli C."/>
            <person name="Obornik M."/>
            <person name="Parker M.S."/>
            <person name="Petit J.L."/>
            <person name="Porcel B.M."/>
            <person name="Poulsen N."/>
            <person name="Robison M."/>
            <person name="Rychlewski L."/>
            <person name="Rynearson T.A."/>
            <person name="Schmutz J."/>
            <person name="Shapiro H."/>
            <person name="Siaut M."/>
            <person name="Stanley M."/>
            <person name="Sussman M.R."/>
            <person name="Taylor A.R."/>
            <person name="Vardi A."/>
            <person name="von Dassow P."/>
            <person name="Vyverman W."/>
            <person name="Willis A."/>
            <person name="Wyrwicz L.S."/>
            <person name="Rokhsar D.S."/>
            <person name="Weissenbach J."/>
            <person name="Armbrust E.V."/>
            <person name="Green B.R."/>
            <person name="Van de Peer Y."/>
            <person name="Grigoriev I.V."/>
        </authorList>
    </citation>
    <scope>NUCLEOTIDE SEQUENCE [LARGE SCALE GENOMIC DNA]</scope>
    <source>
        <strain evidence="10 11">CCMP1335</strain>
    </source>
</reference>
<keyword evidence="2 8" id="KW-0808">Transferase</keyword>
<accession>B8LBV3</accession>
<dbReference type="InParanoid" id="B8LBV3"/>
<dbReference type="GO" id="GO:0032958">
    <property type="term" value="P:inositol phosphate biosynthetic process"/>
    <property type="evidence" value="ECO:0000318"/>
    <property type="project" value="GO_Central"/>
</dbReference>
<reference evidence="10 11" key="1">
    <citation type="journal article" date="2004" name="Science">
        <title>The genome of the diatom Thalassiosira pseudonana: ecology, evolution, and metabolism.</title>
        <authorList>
            <person name="Armbrust E.V."/>
            <person name="Berges J.A."/>
            <person name="Bowler C."/>
            <person name="Green B.R."/>
            <person name="Martinez D."/>
            <person name="Putnam N.H."/>
            <person name="Zhou S."/>
            <person name="Allen A.E."/>
            <person name="Apt K.E."/>
            <person name="Bechner M."/>
            <person name="Brzezinski M.A."/>
            <person name="Chaal B.K."/>
            <person name="Chiovitti A."/>
            <person name="Davis A.K."/>
            <person name="Demarest M.S."/>
            <person name="Detter J.C."/>
            <person name="Glavina T."/>
            <person name="Goodstein D."/>
            <person name="Hadi M.Z."/>
            <person name="Hellsten U."/>
            <person name="Hildebrand M."/>
            <person name="Jenkins B.D."/>
            <person name="Jurka J."/>
            <person name="Kapitonov V.V."/>
            <person name="Kroger N."/>
            <person name="Lau W.W."/>
            <person name="Lane T.W."/>
            <person name="Larimer F.W."/>
            <person name="Lippmeier J.C."/>
            <person name="Lucas S."/>
            <person name="Medina M."/>
            <person name="Montsant A."/>
            <person name="Obornik M."/>
            <person name="Parker M.S."/>
            <person name="Palenik B."/>
            <person name="Pazour G.J."/>
            <person name="Richardson P.M."/>
            <person name="Rynearson T.A."/>
            <person name="Saito M.A."/>
            <person name="Schwartz D.C."/>
            <person name="Thamatrakoln K."/>
            <person name="Valentin K."/>
            <person name="Vardi A."/>
            <person name="Wilkerson F.P."/>
            <person name="Rokhsar D.S."/>
        </authorList>
    </citation>
    <scope>NUCLEOTIDE SEQUENCE [LARGE SCALE GENOMIC DNA]</scope>
    <source>
        <strain evidence="10 11">CCMP1335</strain>
    </source>
</reference>
<dbReference type="SUPFAM" id="SSF56104">
    <property type="entry name" value="SAICAR synthase-like"/>
    <property type="match status" value="1"/>
</dbReference>
<dbReference type="PANTHER" id="PTHR12400">
    <property type="entry name" value="INOSITOL POLYPHOSPHATE KINASE"/>
    <property type="match status" value="1"/>
</dbReference>
<dbReference type="Pfam" id="PF03770">
    <property type="entry name" value="IPK"/>
    <property type="match status" value="1"/>
</dbReference>
<proteinExistence type="inferred from homology"/>
<evidence type="ECO:0000256" key="4">
    <source>
        <dbReference type="ARBA" id="ARBA00022777"/>
    </source>
</evidence>
<sequence length="388" mass="43136">MASLICTSTISTPTSTARISSSQDTYSTLVASLTVATAAIALTASWRFMLWRGRVYAKRLHQDVAKADWKDGTPLIDCPNDKLHQSIVESARRRGTATLQSVPMFLSDQNESDIADSFYQSSSSGGVSADDGKSPYNVEAVGCNLTPTRMAEQVGGIAKHKHPSYVQSCCNHLEEMKSLGRLAVFTSPYYGLFDLNDSNGDTATQQPYLLLRDLTAPFDRPNVIDIKMGTQTYEPTAPLSKQHREFNKYPQQSDIGFRIVAMRMYSFGEDKYQYRDKSFGTSLQSRRDIVDALTMFFCGAFGTSLLLSRLIDELNEIKIWFEEQNASLAFYASSILIIYEGSPTNTLIDPSLKMIDFAHVCRKKGGDKGYLRGIENLICILSEIQSKG</sequence>
<comment type="catalytic activity">
    <reaction evidence="7">
        <text>1D-myo-inositol 1,3,4,6-tetrakisphosphate + ATP = 1D-myo-inositol 1,3,4,5,6-pentakisphosphate + ADP + H(+)</text>
        <dbReference type="Rhea" id="RHEA:12717"/>
        <dbReference type="ChEBI" id="CHEBI:15378"/>
        <dbReference type="ChEBI" id="CHEBI:30616"/>
        <dbReference type="ChEBI" id="CHEBI:57660"/>
        <dbReference type="ChEBI" id="CHEBI:57733"/>
        <dbReference type="ChEBI" id="CHEBI:456216"/>
        <dbReference type="EC" id="2.7.1.140"/>
    </reaction>
</comment>
<evidence type="ECO:0000256" key="5">
    <source>
        <dbReference type="ARBA" id="ARBA00022840"/>
    </source>
</evidence>
<gene>
    <name evidence="10" type="ORF">THAPSDRAFT_8726</name>
</gene>
<keyword evidence="9" id="KW-0472">Membrane</keyword>
<comment type="catalytic activity">
    <reaction evidence="6">
        <text>1D-myo-inositol 1,4,5-trisphosphate + 2 ATP = 1D-myo-inositol 1,3,4,5,6-pentakisphosphate + 2 ADP + 2 H(+)</text>
        <dbReference type="Rhea" id="RHEA:32359"/>
        <dbReference type="ChEBI" id="CHEBI:15378"/>
        <dbReference type="ChEBI" id="CHEBI:30616"/>
        <dbReference type="ChEBI" id="CHEBI:57733"/>
        <dbReference type="ChEBI" id="CHEBI:203600"/>
        <dbReference type="ChEBI" id="CHEBI:456216"/>
        <dbReference type="EC" id="2.7.1.151"/>
    </reaction>
</comment>
<dbReference type="InterPro" id="IPR038286">
    <property type="entry name" value="IPK_sf"/>
</dbReference>
<name>B8LBV3_THAPS</name>
<comment type="similarity">
    <text evidence="1 8">Belongs to the inositol phosphokinase (IPK) family.</text>
</comment>
<evidence type="ECO:0000313" key="10">
    <source>
        <dbReference type="EMBL" id="EED87112.1"/>
    </source>
</evidence>
<dbReference type="EC" id="2.7.-.-" evidence="8"/>
<dbReference type="eggNOG" id="KOG1620">
    <property type="taxonomic scope" value="Eukaryota"/>
</dbReference>
<dbReference type="EMBL" id="DS999415">
    <property type="protein sequence ID" value="EED87112.1"/>
    <property type="molecule type" value="Genomic_DNA"/>
</dbReference>
<protein>
    <recommendedName>
        <fullName evidence="8">Kinase</fullName>
        <ecNumber evidence="8">2.7.-.-</ecNumber>
    </recommendedName>
</protein>